<keyword evidence="5" id="KW-0378">Hydrolase</keyword>
<dbReference type="Gene3D" id="3.30.70.870">
    <property type="entry name" value="Elongation Factor G (Translational Gtpase), domain 3"/>
    <property type="match status" value="1"/>
</dbReference>
<evidence type="ECO:0000256" key="7">
    <source>
        <dbReference type="ARBA" id="ARBA00048548"/>
    </source>
</evidence>
<dbReference type="Gene3D" id="3.30.230.10">
    <property type="match status" value="1"/>
</dbReference>
<protein>
    <recommendedName>
        <fullName evidence="8">Ribosome assembly protein 1</fullName>
    </recommendedName>
    <alternativeName>
        <fullName evidence="9">Elongation factor-like 1</fullName>
    </alternativeName>
</protein>
<dbReference type="SUPFAM" id="SSF54211">
    <property type="entry name" value="Ribosomal protein S5 domain 2-like"/>
    <property type="match status" value="1"/>
</dbReference>
<evidence type="ECO:0000256" key="9">
    <source>
        <dbReference type="ARBA" id="ARBA00081809"/>
    </source>
</evidence>
<dbReference type="SUPFAM" id="SSF52540">
    <property type="entry name" value="P-loop containing nucleoside triphosphate hydrolases"/>
    <property type="match status" value="1"/>
</dbReference>
<dbReference type="InterPro" id="IPR009000">
    <property type="entry name" value="Transl_B-barrel_sf"/>
</dbReference>
<name>A0A6A4X3Z7_AMPAM</name>
<dbReference type="Gene3D" id="3.30.70.240">
    <property type="match status" value="1"/>
</dbReference>
<evidence type="ECO:0000259" key="11">
    <source>
        <dbReference type="PROSITE" id="PS51722"/>
    </source>
</evidence>
<dbReference type="SUPFAM" id="SSF54980">
    <property type="entry name" value="EF-G C-terminal domain-like"/>
    <property type="match status" value="2"/>
</dbReference>
<dbReference type="CDD" id="cd04096">
    <property type="entry name" value="eEF2_snRNP_like_C"/>
    <property type="match status" value="1"/>
</dbReference>
<dbReference type="PROSITE" id="PS51722">
    <property type="entry name" value="G_TR_2"/>
    <property type="match status" value="1"/>
</dbReference>
<evidence type="ECO:0000256" key="3">
    <source>
        <dbReference type="ARBA" id="ARBA00022517"/>
    </source>
</evidence>
<evidence type="ECO:0000256" key="10">
    <source>
        <dbReference type="SAM" id="MobiDB-lite"/>
    </source>
</evidence>
<dbReference type="NCBIfam" id="TIGR00231">
    <property type="entry name" value="small_GTP"/>
    <property type="match status" value="1"/>
</dbReference>
<keyword evidence="13" id="KW-1185">Reference proteome</keyword>
<evidence type="ECO:0000256" key="6">
    <source>
        <dbReference type="ARBA" id="ARBA00023134"/>
    </source>
</evidence>
<dbReference type="CDD" id="cd01885">
    <property type="entry name" value="EF2"/>
    <property type="match status" value="1"/>
</dbReference>
<gene>
    <name evidence="12" type="primary">EFL1_1</name>
    <name evidence="12" type="ORF">FJT64_019787</name>
</gene>
<dbReference type="CDD" id="cd01681">
    <property type="entry name" value="aeEF2_snRNP_like_IV"/>
    <property type="match status" value="1"/>
</dbReference>
<feature type="domain" description="Tr-type G" evidence="11">
    <location>
        <begin position="18"/>
        <end position="305"/>
    </location>
</feature>
<feature type="region of interest" description="Disordered" evidence="10">
    <location>
        <begin position="437"/>
        <end position="480"/>
    </location>
</feature>
<dbReference type="InterPro" id="IPR027417">
    <property type="entry name" value="P-loop_NTPase"/>
</dbReference>
<dbReference type="PANTHER" id="PTHR42908:SF3">
    <property type="entry name" value="ELONGATION FACTOR-LIKE GTPASE 1"/>
    <property type="match status" value="1"/>
</dbReference>
<dbReference type="PRINTS" id="PR00315">
    <property type="entry name" value="ELONGATNFCT"/>
</dbReference>
<comment type="caution">
    <text evidence="12">The sequence shown here is derived from an EMBL/GenBank/DDBJ whole genome shotgun (WGS) entry which is preliminary data.</text>
</comment>
<dbReference type="InterPro" id="IPR035647">
    <property type="entry name" value="EFG_III/V"/>
</dbReference>
<dbReference type="GO" id="GO:0043022">
    <property type="term" value="F:ribosome binding"/>
    <property type="evidence" value="ECO:0007669"/>
    <property type="project" value="TreeGrafter"/>
</dbReference>
<feature type="compositionally biased region" description="Basic and acidic residues" evidence="10">
    <location>
        <begin position="444"/>
        <end position="453"/>
    </location>
</feature>
<dbReference type="InterPro" id="IPR020568">
    <property type="entry name" value="Ribosomal_Su5_D2-typ_SF"/>
</dbReference>
<dbReference type="FunFam" id="3.30.70.240:FF:000006">
    <property type="entry name" value="Elongation factor like GTPase 1"/>
    <property type="match status" value="1"/>
</dbReference>
<dbReference type="EMBL" id="VIIS01000440">
    <property type="protein sequence ID" value="KAF0309043.1"/>
    <property type="molecule type" value="Genomic_DNA"/>
</dbReference>
<dbReference type="GO" id="GO:0003746">
    <property type="term" value="F:translation elongation factor activity"/>
    <property type="evidence" value="ECO:0007669"/>
    <property type="project" value="UniProtKB-KW"/>
</dbReference>
<keyword evidence="12" id="KW-0251">Elongation factor</keyword>
<evidence type="ECO:0000256" key="4">
    <source>
        <dbReference type="ARBA" id="ARBA00022741"/>
    </source>
</evidence>
<feature type="compositionally biased region" description="Basic and acidic residues" evidence="10">
    <location>
        <begin position="803"/>
        <end position="814"/>
    </location>
</feature>
<dbReference type="GO" id="GO:0003924">
    <property type="term" value="F:GTPase activity"/>
    <property type="evidence" value="ECO:0007669"/>
    <property type="project" value="InterPro"/>
</dbReference>
<keyword evidence="3" id="KW-0690">Ribosome biogenesis</keyword>
<dbReference type="CDD" id="cd16261">
    <property type="entry name" value="EF2_snRNP_III"/>
    <property type="match status" value="1"/>
</dbReference>
<evidence type="ECO:0000256" key="2">
    <source>
        <dbReference type="ARBA" id="ARBA00022490"/>
    </source>
</evidence>
<feature type="region of interest" description="Disordered" evidence="10">
    <location>
        <begin position="778"/>
        <end position="814"/>
    </location>
</feature>
<reference evidence="12 13" key="1">
    <citation type="submission" date="2019-07" db="EMBL/GenBank/DDBJ databases">
        <title>Draft genome assembly of a fouling barnacle, Amphibalanus amphitrite (Darwin, 1854): The first reference genome for Thecostraca.</title>
        <authorList>
            <person name="Kim W."/>
        </authorList>
    </citation>
    <scope>NUCLEOTIDE SEQUENCE [LARGE SCALE GENOMIC DNA]</scope>
    <source>
        <strain evidence="12">SNU_AA5</strain>
        <tissue evidence="12">Soma without cirri and trophi</tissue>
    </source>
</reference>
<organism evidence="12 13">
    <name type="scientific">Amphibalanus amphitrite</name>
    <name type="common">Striped barnacle</name>
    <name type="synonym">Balanus amphitrite</name>
    <dbReference type="NCBI Taxonomy" id="1232801"/>
    <lineage>
        <taxon>Eukaryota</taxon>
        <taxon>Metazoa</taxon>
        <taxon>Ecdysozoa</taxon>
        <taxon>Arthropoda</taxon>
        <taxon>Crustacea</taxon>
        <taxon>Multicrustacea</taxon>
        <taxon>Cirripedia</taxon>
        <taxon>Thoracica</taxon>
        <taxon>Thoracicalcarea</taxon>
        <taxon>Balanomorpha</taxon>
        <taxon>Balanoidea</taxon>
        <taxon>Balanidae</taxon>
        <taxon>Amphibalaninae</taxon>
        <taxon>Amphibalanus</taxon>
    </lineage>
</organism>
<dbReference type="GO" id="GO:0042256">
    <property type="term" value="P:cytosolic ribosome assembly"/>
    <property type="evidence" value="ECO:0007669"/>
    <property type="project" value="UniProtKB-ARBA"/>
</dbReference>
<evidence type="ECO:0000256" key="1">
    <source>
        <dbReference type="ARBA" id="ARBA00004496"/>
    </source>
</evidence>
<dbReference type="Pfam" id="PF14492">
    <property type="entry name" value="EFG_III"/>
    <property type="match status" value="1"/>
</dbReference>
<dbReference type="SUPFAM" id="SSF50447">
    <property type="entry name" value="Translation proteins"/>
    <property type="match status" value="1"/>
</dbReference>
<dbReference type="GO" id="GO:0005829">
    <property type="term" value="C:cytosol"/>
    <property type="evidence" value="ECO:0007669"/>
    <property type="project" value="TreeGrafter"/>
</dbReference>
<feature type="compositionally biased region" description="Low complexity" evidence="10">
    <location>
        <begin position="460"/>
        <end position="469"/>
    </location>
</feature>
<dbReference type="PANTHER" id="PTHR42908">
    <property type="entry name" value="TRANSLATION ELONGATION FACTOR-RELATED"/>
    <property type="match status" value="1"/>
</dbReference>
<dbReference type="Gene3D" id="2.40.30.10">
    <property type="entry name" value="Translation factors"/>
    <property type="match status" value="1"/>
</dbReference>
<dbReference type="Pfam" id="PF00009">
    <property type="entry name" value="GTP_EFTU"/>
    <property type="match status" value="1"/>
</dbReference>
<dbReference type="InterPro" id="IPR014721">
    <property type="entry name" value="Ribsml_uS5_D2-typ_fold_subgr"/>
</dbReference>
<proteinExistence type="predicted"/>
<dbReference type="AlphaFoldDB" id="A0A6A4X3Z7"/>
<dbReference type="GO" id="GO:1990904">
    <property type="term" value="C:ribonucleoprotein complex"/>
    <property type="evidence" value="ECO:0007669"/>
    <property type="project" value="TreeGrafter"/>
</dbReference>
<keyword evidence="6" id="KW-0342">GTP-binding</keyword>
<comment type="subcellular location">
    <subcellularLocation>
        <location evidence="1">Cytoplasm</location>
    </subcellularLocation>
</comment>
<dbReference type="InterPro" id="IPR000795">
    <property type="entry name" value="T_Tr_GTP-bd_dom"/>
</dbReference>
<dbReference type="EMBL" id="VIIS01000440">
    <property type="protein sequence ID" value="KAF0309042.1"/>
    <property type="molecule type" value="Genomic_DNA"/>
</dbReference>
<dbReference type="InterPro" id="IPR041095">
    <property type="entry name" value="EFG_II"/>
</dbReference>
<dbReference type="Pfam" id="PF25118">
    <property type="entry name" value="EFL1"/>
    <property type="match status" value="1"/>
</dbReference>
<dbReference type="CDD" id="cd16268">
    <property type="entry name" value="EF2_II"/>
    <property type="match status" value="1"/>
</dbReference>
<dbReference type="InterPro" id="IPR000640">
    <property type="entry name" value="EFG_V-like"/>
</dbReference>
<dbReference type="InterPro" id="IPR005225">
    <property type="entry name" value="Small_GTP-bd"/>
</dbReference>
<accession>A0A6A4X3Z7</accession>
<keyword evidence="12" id="KW-0648">Protein biosynthesis</keyword>
<sequence>MPRTVSAAQLAALQRHPDHVRNICILAHVDHGKTTLADALVASNGVISPRLAGRLRYLDSRPDEQRRGITMKSSAIALHHTDPAGQHQLVNLIDSPGHVDFSSEVSTAVRLCDGALVLVDVVEGVCAQTEVVLRQAWTEGIRPVLVLNKIDRLVLELGLTPLSAHIHLTQVLEQVNAVMAQLFTTEFLERPAAAPRPDPSPADAELQDPATRDVSDWSTGLEDADDSSVYFSPDAGNVLFASAYDGWGFGIRHFSRIYSEKLGIREEVLNKTLWGDFYLNAKTKRIMKGAQEKAKVPLFVQFILQNVWAAYEAIAVRRDKDMTEKIISSLKLTVSPRDMRSTDPRVQLQAVFSQWLPLAPAVLDMVVARLPAASSLSEERAERLLAGRGVEFDQLPDETRALRELFTRCDAAKDAPVIVFVSKMVAVDRSELPENRARPLTAEEMERRREEARRRHAERAAAAAAAAAEGTPDNDASAGVPLSEEQVAALRQTAAAAEQTPEPAAVDPKEVFVAFARVFSGTLRPGRRLLVLGPKHDPAAALQELAAAGAVATAASLAELAAGQHITECAVGPLYLLMGRALEELTEAPAGCVVGIGGLADHVLKSATLASTPACPAFSELSSAVVPIVRVAVEPARPADLPRLVAGLRLLNQADGCVRVTVQESGEHVLTTAGEVHLQRCLDDLRERFAGVEINASDPIVPFRETIVEPPKTDMVNEAIEERAEDPESTGGLVEVTTPGRRAVLAVRAVPLPTEATELLDANAELLASLLRRRQRETAETDAAAGRLRQLSESAAEGEADGEPEKSETELSEKNRRELHELLGREQRAAPAAAAVSWSRARRCRDELRRRLGAADSPLAPLVDRVWSFGPRRCGPNLLINATSEYSRPSVWEPPAEGAGDATGPMAAFDDSVVHGFQLATAAGPLCEEPMRGVCFLVESLTLQPADDEDGVGAHGPLSGQIMSAVSTACRRAFQAQPQRLMAAMYRCQVQVTGQALGRMYSVIGRRGGRILHGDRNEGSHSFSVTAYVPVVESFRLAQELRKQTSGLALPQLVFSHWETLDTDPFWVPTTEEEYLLYGQKADTENAARRHMNAVRRRKGLAVDEKIVEFGEKQRTLARKK</sequence>
<dbReference type="GO" id="GO:0005525">
    <property type="term" value="F:GTP binding"/>
    <property type="evidence" value="ECO:0007669"/>
    <property type="project" value="UniProtKB-KW"/>
</dbReference>
<dbReference type="Gene3D" id="3.90.1430.10">
    <property type="entry name" value="Yeast translation eEF2 (G' domain)"/>
    <property type="match status" value="1"/>
</dbReference>
<dbReference type="Gene3D" id="3.40.50.300">
    <property type="entry name" value="P-loop containing nucleotide triphosphate hydrolases"/>
    <property type="match status" value="1"/>
</dbReference>
<evidence type="ECO:0000313" key="13">
    <source>
        <dbReference type="Proteomes" id="UP000440578"/>
    </source>
</evidence>
<evidence type="ECO:0000256" key="5">
    <source>
        <dbReference type="ARBA" id="ARBA00022801"/>
    </source>
</evidence>
<dbReference type="Pfam" id="PF00679">
    <property type="entry name" value="EFG_C"/>
    <property type="match status" value="1"/>
</dbReference>
<dbReference type="InterPro" id="IPR056752">
    <property type="entry name" value="EFL1"/>
</dbReference>
<evidence type="ECO:0000313" key="12">
    <source>
        <dbReference type="EMBL" id="KAF0309042.1"/>
    </source>
</evidence>
<keyword evidence="2" id="KW-0963">Cytoplasm</keyword>
<evidence type="ECO:0000256" key="8">
    <source>
        <dbReference type="ARBA" id="ARBA00068031"/>
    </source>
</evidence>
<dbReference type="Proteomes" id="UP000440578">
    <property type="component" value="Unassembled WGS sequence"/>
</dbReference>
<keyword evidence="4" id="KW-0547">Nucleotide-binding</keyword>
<dbReference type="SMART" id="SM00838">
    <property type="entry name" value="EFG_C"/>
    <property type="match status" value="1"/>
</dbReference>
<dbReference type="FunFam" id="3.30.70.870:FF:000002">
    <property type="entry name" value="Translation elongation factor 2"/>
    <property type="match status" value="1"/>
</dbReference>
<dbReference type="FunFam" id="3.40.50.300:FF:000746">
    <property type="entry name" value="Ribosome assembly protein 1"/>
    <property type="match status" value="1"/>
</dbReference>
<comment type="catalytic activity">
    <reaction evidence="7">
        <text>GTP + H2O = GDP + phosphate + H(+)</text>
        <dbReference type="Rhea" id="RHEA:19669"/>
        <dbReference type="ChEBI" id="CHEBI:15377"/>
        <dbReference type="ChEBI" id="CHEBI:15378"/>
        <dbReference type="ChEBI" id="CHEBI:37565"/>
        <dbReference type="ChEBI" id="CHEBI:43474"/>
        <dbReference type="ChEBI" id="CHEBI:58189"/>
    </reaction>
</comment>
<dbReference type="OrthoDB" id="364892at2759"/>
<dbReference type="FunFam" id="3.90.1430.10:FF:000002">
    <property type="entry name" value="Elongation factor like GTPase 1"/>
    <property type="match status" value="1"/>
</dbReference>
<feature type="region of interest" description="Disordered" evidence="10">
    <location>
        <begin position="192"/>
        <end position="218"/>
    </location>
</feature>